<proteinExistence type="predicted"/>
<dbReference type="Gramene" id="PNT77326">
    <property type="protein sequence ID" value="PNT77326"/>
    <property type="gene ID" value="BRADI_1g61186v3"/>
</dbReference>
<evidence type="ECO:0000256" key="4">
    <source>
        <dbReference type="SAM" id="MobiDB-lite"/>
    </source>
</evidence>
<feature type="compositionally biased region" description="Gly residues" evidence="4">
    <location>
        <begin position="1"/>
        <end position="10"/>
    </location>
</feature>
<dbReference type="InterPro" id="IPR040356">
    <property type="entry name" value="SPEAR"/>
</dbReference>
<dbReference type="GO" id="GO:0003700">
    <property type="term" value="F:DNA-binding transcription factor activity"/>
    <property type="evidence" value="ECO:0007669"/>
    <property type="project" value="InterPro"/>
</dbReference>
<gene>
    <name evidence="6" type="primary">LOC112270757</name>
    <name evidence="5" type="ORF">BRADI_1g61186v3</name>
</gene>
<accession>A0A2K2DSS0</accession>
<keyword evidence="1" id="KW-0678">Repressor</keyword>
<organism evidence="5">
    <name type="scientific">Brachypodium distachyon</name>
    <name type="common">Purple false brome</name>
    <name type="synonym">Trachynia distachya</name>
    <dbReference type="NCBI Taxonomy" id="15368"/>
    <lineage>
        <taxon>Eukaryota</taxon>
        <taxon>Viridiplantae</taxon>
        <taxon>Streptophyta</taxon>
        <taxon>Embryophyta</taxon>
        <taxon>Tracheophyta</taxon>
        <taxon>Spermatophyta</taxon>
        <taxon>Magnoliopsida</taxon>
        <taxon>Liliopsida</taxon>
        <taxon>Poales</taxon>
        <taxon>Poaceae</taxon>
        <taxon>BOP clade</taxon>
        <taxon>Pooideae</taxon>
        <taxon>Stipodae</taxon>
        <taxon>Brachypodieae</taxon>
        <taxon>Brachypodium</taxon>
    </lineage>
</organism>
<dbReference type="PANTHER" id="PTHR33388">
    <property type="entry name" value="OS01G0212500 PROTEIN"/>
    <property type="match status" value="1"/>
</dbReference>
<keyword evidence="2" id="KW-0805">Transcription regulation</keyword>
<evidence type="ECO:0000313" key="6">
    <source>
        <dbReference type="EnsemblPlants" id="PNT77326"/>
    </source>
</evidence>
<evidence type="ECO:0000256" key="2">
    <source>
        <dbReference type="ARBA" id="ARBA00023015"/>
    </source>
</evidence>
<evidence type="ECO:0000256" key="1">
    <source>
        <dbReference type="ARBA" id="ARBA00022491"/>
    </source>
</evidence>
<reference evidence="5" key="2">
    <citation type="submission" date="2017-06" db="EMBL/GenBank/DDBJ databases">
        <title>WGS assembly of Brachypodium distachyon.</title>
        <authorList>
            <consortium name="The International Brachypodium Initiative"/>
            <person name="Lucas S."/>
            <person name="Harmon-Smith M."/>
            <person name="Lail K."/>
            <person name="Tice H."/>
            <person name="Grimwood J."/>
            <person name="Bruce D."/>
            <person name="Barry K."/>
            <person name="Shu S."/>
            <person name="Lindquist E."/>
            <person name="Wang M."/>
            <person name="Pitluck S."/>
            <person name="Vogel J.P."/>
            <person name="Garvin D.F."/>
            <person name="Mockler T.C."/>
            <person name="Schmutz J."/>
            <person name="Rokhsar D."/>
            <person name="Bevan M.W."/>
        </authorList>
    </citation>
    <scope>NUCLEOTIDE SEQUENCE</scope>
    <source>
        <strain evidence="5">Bd21</strain>
    </source>
</reference>
<evidence type="ECO:0000313" key="7">
    <source>
        <dbReference type="Proteomes" id="UP000008810"/>
    </source>
</evidence>
<dbReference type="EMBL" id="CM000880">
    <property type="protein sequence ID" value="PNT77326.1"/>
    <property type="molecule type" value="Genomic_DNA"/>
</dbReference>
<dbReference type="AlphaFoldDB" id="A0A2K2DSS0"/>
<keyword evidence="7" id="KW-1185">Reference proteome</keyword>
<dbReference type="ExpressionAtlas" id="A0A2K2DSS0">
    <property type="expression patterns" value="baseline"/>
</dbReference>
<dbReference type="EnsemblPlants" id="PNT77326">
    <property type="protein sequence ID" value="PNT77326"/>
    <property type="gene ID" value="BRADI_1g61186v3"/>
</dbReference>
<reference evidence="5 6" key="1">
    <citation type="journal article" date="2010" name="Nature">
        <title>Genome sequencing and analysis of the model grass Brachypodium distachyon.</title>
        <authorList>
            <consortium name="International Brachypodium Initiative"/>
        </authorList>
    </citation>
    <scope>NUCLEOTIDE SEQUENCE [LARGE SCALE GENOMIC DNA]</scope>
    <source>
        <strain evidence="5 6">Bd21</strain>
    </source>
</reference>
<keyword evidence="3" id="KW-0804">Transcription</keyword>
<feature type="region of interest" description="Disordered" evidence="4">
    <location>
        <begin position="1"/>
        <end position="38"/>
    </location>
</feature>
<evidence type="ECO:0000256" key="3">
    <source>
        <dbReference type="ARBA" id="ARBA00023163"/>
    </source>
</evidence>
<dbReference type="Proteomes" id="UP000008810">
    <property type="component" value="Chromosome 1"/>
</dbReference>
<feature type="region of interest" description="Disordered" evidence="4">
    <location>
        <begin position="167"/>
        <end position="187"/>
    </location>
</feature>
<dbReference type="PANTHER" id="PTHR33388:SF13">
    <property type="match status" value="1"/>
</dbReference>
<evidence type="ECO:0000313" key="5">
    <source>
        <dbReference type="EMBL" id="PNT77326.1"/>
    </source>
</evidence>
<protein>
    <submittedName>
        <fullName evidence="5 6">Uncharacterized protein</fullName>
    </submittedName>
</protein>
<name>A0A2K2DSS0_BRADI</name>
<sequence>MASGGGGGSSKGLAGKKRKAAGAGLGDVPSRREPRRGLGVAALESIRAQLETAENFYMFPSLPLTPPAAAPPPSLLPGVRFNPYVGDGAAARDCHPQYYSAQHYALACSRYLQLQASSDHVAPRQNHQNNVVAVAAEQDRHRLRVQAQQGQHRQARKPQVAFVDLVDSDDDEDRQDAGEQLDLELKL</sequence>
<dbReference type="STRING" id="15368.A0A2K2DSS0"/>
<dbReference type="OrthoDB" id="694633at2759"/>
<reference evidence="6" key="3">
    <citation type="submission" date="2018-08" db="UniProtKB">
        <authorList>
            <consortium name="EnsemblPlants"/>
        </authorList>
    </citation>
    <scope>IDENTIFICATION</scope>
    <source>
        <strain evidence="6">cv. Bd21</strain>
    </source>
</reference>